<evidence type="ECO:0000259" key="1">
    <source>
        <dbReference type="Pfam" id="PF07510"/>
    </source>
</evidence>
<keyword evidence="3" id="KW-1185">Reference proteome</keyword>
<keyword evidence="2" id="KW-0255">Endonuclease</keyword>
<evidence type="ECO:0000313" key="2">
    <source>
        <dbReference type="EMBL" id="MFC7327256.1"/>
    </source>
</evidence>
<feature type="domain" description="GmrSD restriction endonucleases C-terminal" evidence="1">
    <location>
        <begin position="115"/>
        <end position="224"/>
    </location>
</feature>
<sequence>MKSTTVKPTVGRKSGPARGVRLIAGLGAMVAWGALLAAPAQAEAVPGETAATVSVPLRQAVADLPVADEDRTGYSRSAFRHWVDEDGDGCNTRAEVLVEEAVTPPDVGDGCRISGGEWDSYYDGQRVGNASGLDIDHVVPLAEAWDSGASEWRAERRMRYANDLGDARALVAVTARQNRSKADKDPAEWLPALSDAHCRYVTEWTAVKLRWGLTVDTREREALTSLAAGCPDETLTVEQAP</sequence>
<comment type="caution">
    <text evidence="2">The sequence shown here is derived from an EMBL/GenBank/DDBJ whole genome shotgun (WGS) entry which is preliminary data.</text>
</comment>
<accession>A0ABW2KB34</accession>
<dbReference type="InterPro" id="IPR011089">
    <property type="entry name" value="GmrSD_C"/>
</dbReference>
<gene>
    <name evidence="2" type="ORF">ACFQRF_05825</name>
</gene>
<organism evidence="2 3">
    <name type="scientific">Marinactinospora rubrisoli</name>
    <dbReference type="NCBI Taxonomy" id="2715399"/>
    <lineage>
        <taxon>Bacteria</taxon>
        <taxon>Bacillati</taxon>
        <taxon>Actinomycetota</taxon>
        <taxon>Actinomycetes</taxon>
        <taxon>Streptosporangiales</taxon>
        <taxon>Nocardiopsidaceae</taxon>
        <taxon>Marinactinospora</taxon>
    </lineage>
</organism>
<name>A0ABW2KB34_9ACTN</name>
<keyword evidence="2" id="KW-0378">Hydrolase</keyword>
<dbReference type="PANTHER" id="PTHR24094:SF15">
    <property type="entry name" value="AMP-DEPENDENT SYNTHETASE_LIGASE DOMAIN-CONTAINING PROTEIN-RELATED"/>
    <property type="match status" value="1"/>
</dbReference>
<dbReference type="RefSeq" id="WP_379869466.1">
    <property type="nucleotide sequence ID" value="NZ_JBHTBH010000002.1"/>
</dbReference>
<dbReference type="PANTHER" id="PTHR24094">
    <property type="entry name" value="SECRETED PROTEIN"/>
    <property type="match status" value="1"/>
</dbReference>
<reference evidence="3" key="1">
    <citation type="journal article" date="2019" name="Int. J. Syst. Evol. Microbiol.">
        <title>The Global Catalogue of Microorganisms (GCM) 10K type strain sequencing project: providing services to taxonomists for standard genome sequencing and annotation.</title>
        <authorList>
            <consortium name="The Broad Institute Genomics Platform"/>
            <consortium name="The Broad Institute Genome Sequencing Center for Infectious Disease"/>
            <person name="Wu L."/>
            <person name="Ma J."/>
        </authorList>
    </citation>
    <scope>NUCLEOTIDE SEQUENCE [LARGE SCALE GENOMIC DNA]</scope>
    <source>
        <strain evidence="3">CGMCC 4.7382</strain>
    </source>
</reference>
<evidence type="ECO:0000313" key="3">
    <source>
        <dbReference type="Proteomes" id="UP001596540"/>
    </source>
</evidence>
<keyword evidence="2" id="KW-0540">Nuclease</keyword>
<proteinExistence type="predicted"/>
<dbReference type="Pfam" id="PF07510">
    <property type="entry name" value="GmrSD_C"/>
    <property type="match status" value="1"/>
</dbReference>
<protein>
    <submittedName>
        <fullName evidence="2">HNH endonuclease family protein</fullName>
    </submittedName>
</protein>
<dbReference type="EMBL" id="JBHTBH010000002">
    <property type="protein sequence ID" value="MFC7327256.1"/>
    <property type="molecule type" value="Genomic_DNA"/>
</dbReference>
<dbReference type="GO" id="GO:0004519">
    <property type="term" value="F:endonuclease activity"/>
    <property type="evidence" value="ECO:0007669"/>
    <property type="project" value="UniProtKB-KW"/>
</dbReference>
<dbReference type="Proteomes" id="UP001596540">
    <property type="component" value="Unassembled WGS sequence"/>
</dbReference>